<dbReference type="RefSeq" id="WP_344008809.1">
    <property type="nucleotide sequence ID" value="NZ_BAAAMY010000011.1"/>
</dbReference>
<evidence type="ECO:0000313" key="3">
    <source>
        <dbReference type="Proteomes" id="UP001501612"/>
    </source>
</evidence>
<protein>
    <submittedName>
        <fullName evidence="2">Uncharacterized protein</fullName>
    </submittedName>
</protein>
<proteinExistence type="predicted"/>
<feature type="region of interest" description="Disordered" evidence="1">
    <location>
        <begin position="1"/>
        <end position="30"/>
    </location>
</feature>
<accession>A0ABN2PRS6</accession>
<reference evidence="2 3" key="1">
    <citation type="journal article" date="2019" name="Int. J. Syst. Evol. Microbiol.">
        <title>The Global Catalogue of Microorganisms (GCM) 10K type strain sequencing project: providing services to taxonomists for standard genome sequencing and annotation.</title>
        <authorList>
            <consortium name="The Broad Institute Genomics Platform"/>
            <consortium name="The Broad Institute Genome Sequencing Center for Infectious Disease"/>
            <person name="Wu L."/>
            <person name="Ma J."/>
        </authorList>
    </citation>
    <scope>NUCLEOTIDE SEQUENCE [LARGE SCALE GENOMIC DNA]</scope>
    <source>
        <strain evidence="2 3">JCM 14046</strain>
    </source>
</reference>
<organism evidence="2 3">
    <name type="scientific">Nocardioides lentus</name>
    <dbReference type="NCBI Taxonomy" id="338077"/>
    <lineage>
        <taxon>Bacteria</taxon>
        <taxon>Bacillati</taxon>
        <taxon>Actinomycetota</taxon>
        <taxon>Actinomycetes</taxon>
        <taxon>Propionibacteriales</taxon>
        <taxon>Nocardioidaceae</taxon>
        <taxon>Nocardioides</taxon>
    </lineage>
</organism>
<name>A0ABN2PRS6_9ACTN</name>
<evidence type="ECO:0000256" key="1">
    <source>
        <dbReference type="SAM" id="MobiDB-lite"/>
    </source>
</evidence>
<evidence type="ECO:0000313" key="2">
    <source>
        <dbReference type="EMBL" id="GAA1929029.1"/>
    </source>
</evidence>
<feature type="compositionally biased region" description="Low complexity" evidence="1">
    <location>
        <begin position="258"/>
        <end position="278"/>
    </location>
</feature>
<gene>
    <name evidence="2" type="ORF">GCM10009737_33690</name>
</gene>
<dbReference type="Proteomes" id="UP001501612">
    <property type="component" value="Unassembled WGS sequence"/>
</dbReference>
<keyword evidence="3" id="KW-1185">Reference proteome</keyword>
<sequence>MSGDALAQGLGGGPDPSAERGTTPVSAVAPGERYDRMTGLAELFDRTGNELRERSRLGADILSDDDVIASAPLSPRTWEAAESEIHRATTGKAGLLPGATELDADALVVRATVLTYRWIDELAATATRTLGSIAGRAIGYLAPEVELGGAVVAAGLIETDADDREGVAGYLGELARSHPDLMDHISTAGGLLEGLQLRTLLTPGLGLLLDEADGGSRGDAGAGAGLAGAGLRAAGVPPFEVDPVGAVRDVAGELVDPATGGTAAADPDRAPAAPALDADAPDGLEELMTTLAGTSAEVEVHRTAPGRFVVYLPGRDGLVTAGDATDAGTGERLRLVGGDHASYADRAARVLDAAVASAGTGPDDPPATVMAVGGGRGGVVAAELATRRDHPSYEVDVAVTVASPSSQVPRVPAEVRVLSLEDSADPVALLGSLITAGDEHRTSVVFDAGDLVGPPAWVAGGRAADAADHEGLRAELALLRERGYLR</sequence>
<feature type="region of interest" description="Disordered" evidence="1">
    <location>
        <begin position="258"/>
        <end position="279"/>
    </location>
</feature>
<comment type="caution">
    <text evidence="2">The sequence shown here is derived from an EMBL/GenBank/DDBJ whole genome shotgun (WGS) entry which is preliminary data.</text>
</comment>
<dbReference type="EMBL" id="BAAAMY010000011">
    <property type="protein sequence ID" value="GAA1929029.1"/>
    <property type="molecule type" value="Genomic_DNA"/>
</dbReference>